<evidence type="ECO:0000313" key="1">
    <source>
        <dbReference type="EMBL" id="DAE20490.1"/>
    </source>
</evidence>
<dbReference type="EMBL" id="BK015696">
    <property type="protein sequence ID" value="DAE20490.1"/>
    <property type="molecule type" value="Genomic_DNA"/>
</dbReference>
<organism evidence="1">
    <name type="scientific">Siphoviridae sp. ctqwO1</name>
    <dbReference type="NCBI Taxonomy" id="2826472"/>
    <lineage>
        <taxon>Viruses</taxon>
        <taxon>Duplodnaviria</taxon>
        <taxon>Heunggongvirae</taxon>
        <taxon>Uroviricota</taxon>
        <taxon>Caudoviricetes</taxon>
    </lineage>
</organism>
<reference evidence="1" key="1">
    <citation type="journal article" date="2021" name="Proc. Natl. Acad. Sci. U.S.A.">
        <title>A Catalog of Tens of Thousands of Viruses from Human Metagenomes Reveals Hidden Associations with Chronic Diseases.</title>
        <authorList>
            <person name="Tisza M.J."/>
            <person name="Buck C.B."/>
        </authorList>
    </citation>
    <scope>NUCLEOTIDE SEQUENCE</scope>
    <source>
        <strain evidence="1">CtqwO1</strain>
    </source>
</reference>
<sequence length="94" mass="10594">MTDKAKQLVSLYVQGIVQDSMPQFEDILMNNLTSEMSKDQVYVKMLLNAVTLSTDLATQIILDLLDSTDVLPITSDEKVLQKLALRLHTDNLKK</sequence>
<protein>
    <submittedName>
        <fullName evidence="1">Uncharacterized protein</fullName>
    </submittedName>
</protein>
<accession>A0A8S5QNB8</accession>
<name>A0A8S5QNB8_9CAUD</name>
<proteinExistence type="predicted"/>